<feature type="compositionally biased region" description="Basic and acidic residues" evidence="6">
    <location>
        <begin position="13"/>
        <end position="27"/>
    </location>
</feature>
<reference evidence="8" key="1">
    <citation type="submission" date="2022-07" db="EMBL/GenBank/DDBJ databases">
        <title>Genome Sequence of Agrocybe chaxingu.</title>
        <authorList>
            <person name="Buettner E."/>
        </authorList>
    </citation>
    <scope>NUCLEOTIDE SEQUENCE</scope>
    <source>
        <strain evidence="8">MP-N11</strain>
    </source>
</reference>
<dbReference type="Proteomes" id="UP001148786">
    <property type="component" value="Unassembled WGS sequence"/>
</dbReference>
<evidence type="ECO:0000313" key="8">
    <source>
        <dbReference type="EMBL" id="KAJ3509604.1"/>
    </source>
</evidence>
<dbReference type="GO" id="GO:0004674">
    <property type="term" value="F:protein serine/threonine kinase activity"/>
    <property type="evidence" value="ECO:0007669"/>
    <property type="project" value="UniProtKB-KW"/>
</dbReference>
<proteinExistence type="predicted"/>
<dbReference type="SUPFAM" id="SSF56112">
    <property type="entry name" value="Protein kinase-like (PK-like)"/>
    <property type="match status" value="1"/>
</dbReference>
<evidence type="ECO:0000313" key="9">
    <source>
        <dbReference type="Proteomes" id="UP001148786"/>
    </source>
</evidence>
<dbReference type="Gene3D" id="1.10.510.10">
    <property type="entry name" value="Transferase(Phosphotransferase) domain 1"/>
    <property type="match status" value="1"/>
</dbReference>
<dbReference type="InterPro" id="IPR011009">
    <property type="entry name" value="Kinase-like_dom_sf"/>
</dbReference>
<dbReference type="SMART" id="SM00220">
    <property type="entry name" value="S_TKc"/>
    <property type="match status" value="1"/>
</dbReference>
<name>A0A9W8K2V2_9AGAR</name>
<evidence type="ECO:0000256" key="4">
    <source>
        <dbReference type="ARBA" id="ARBA00022777"/>
    </source>
</evidence>
<evidence type="ECO:0000259" key="7">
    <source>
        <dbReference type="PROSITE" id="PS50011"/>
    </source>
</evidence>
<keyword evidence="9" id="KW-1185">Reference proteome</keyword>
<keyword evidence="4" id="KW-0418">Kinase</keyword>
<feature type="domain" description="Protein kinase" evidence="7">
    <location>
        <begin position="103"/>
        <end position="398"/>
    </location>
</feature>
<dbReference type="PROSITE" id="PS50011">
    <property type="entry name" value="PROTEIN_KINASE_DOM"/>
    <property type="match status" value="1"/>
</dbReference>
<keyword evidence="5" id="KW-0067">ATP-binding</keyword>
<keyword evidence="2" id="KW-0808">Transferase</keyword>
<dbReference type="GO" id="GO:0005524">
    <property type="term" value="F:ATP binding"/>
    <property type="evidence" value="ECO:0007669"/>
    <property type="project" value="UniProtKB-KW"/>
</dbReference>
<feature type="region of interest" description="Disordered" evidence="6">
    <location>
        <begin position="1"/>
        <end position="27"/>
    </location>
</feature>
<accession>A0A9W8K2V2</accession>
<dbReference type="InterPro" id="IPR008271">
    <property type="entry name" value="Ser/Thr_kinase_AS"/>
</dbReference>
<keyword evidence="3" id="KW-0547">Nucleotide-binding</keyword>
<dbReference type="OrthoDB" id="10252171at2759"/>
<evidence type="ECO:0000256" key="1">
    <source>
        <dbReference type="ARBA" id="ARBA00022527"/>
    </source>
</evidence>
<dbReference type="AlphaFoldDB" id="A0A9W8K2V2"/>
<evidence type="ECO:0000256" key="3">
    <source>
        <dbReference type="ARBA" id="ARBA00022741"/>
    </source>
</evidence>
<comment type="caution">
    <text evidence="8">The sequence shown here is derived from an EMBL/GenBank/DDBJ whole genome shotgun (WGS) entry which is preliminary data.</text>
</comment>
<dbReference type="InterPro" id="IPR000719">
    <property type="entry name" value="Prot_kinase_dom"/>
</dbReference>
<evidence type="ECO:0000256" key="5">
    <source>
        <dbReference type="ARBA" id="ARBA00022840"/>
    </source>
</evidence>
<sequence>MTLFWTPPVSPRPDGHSHSSDALDLPPRHRPETCNDTLCCFCLDPSQRAAIILSNPLQADEIPTIPSIDSLASLPLRQLLEYPSRQPFTGAPLQSSSSFLDAYILQETPDPHATGITLLARYKDDDSRLSVVKIWSKAVFSDTCSMRSHELAILDLMMFSEALVDRSAEFIHKTKGKFTDGSFLYLVFDHHTMSLALPEIAAHFRLPCPAPYNGREDVHIPILHSFLLLAAELSLALLFIHRLGIVHQDVKPTNVLISETGHVVLSDFGAARMLPGSGRPRSDSGVRFSPIVLQPDDVVTFTPLYAAPELVERNPSGLLEYDELVDWWSLGVSLYEVLTGSTPFLASTHLLSFHLLDGLNLEKSLTDFMTSAAQEYLGGGRAAAASAFLYSRHIDDNI</sequence>
<keyword evidence="1" id="KW-0723">Serine/threonine-protein kinase</keyword>
<evidence type="ECO:0000256" key="6">
    <source>
        <dbReference type="SAM" id="MobiDB-lite"/>
    </source>
</evidence>
<dbReference type="EMBL" id="JANKHO010000464">
    <property type="protein sequence ID" value="KAJ3509604.1"/>
    <property type="molecule type" value="Genomic_DNA"/>
</dbReference>
<protein>
    <recommendedName>
        <fullName evidence="7">Protein kinase domain-containing protein</fullName>
    </recommendedName>
</protein>
<organism evidence="8 9">
    <name type="scientific">Agrocybe chaxingu</name>
    <dbReference type="NCBI Taxonomy" id="84603"/>
    <lineage>
        <taxon>Eukaryota</taxon>
        <taxon>Fungi</taxon>
        <taxon>Dikarya</taxon>
        <taxon>Basidiomycota</taxon>
        <taxon>Agaricomycotina</taxon>
        <taxon>Agaricomycetes</taxon>
        <taxon>Agaricomycetidae</taxon>
        <taxon>Agaricales</taxon>
        <taxon>Agaricineae</taxon>
        <taxon>Strophariaceae</taxon>
        <taxon>Agrocybe</taxon>
    </lineage>
</organism>
<dbReference type="Pfam" id="PF00069">
    <property type="entry name" value="Pkinase"/>
    <property type="match status" value="1"/>
</dbReference>
<gene>
    <name evidence="8" type="ORF">NLJ89_g5137</name>
</gene>
<evidence type="ECO:0000256" key="2">
    <source>
        <dbReference type="ARBA" id="ARBA00022679"/>
    </source>
</evidence>
<dbReference type="PANTHER" id="PTHR24351">
    <property type="entry name" value="RIBOSOMAL PROTEIN S6 KINASE"/>
    <property type="match status" value="1"/>
</dbReference>
<dbReference type="PROSITE" id="PS00108">
    <property type="entry name" value="PROTEIN_KINASE_ST"/>
    <property type="match status" value="1"/>
</dbReference>